<proteinExistence type="predicted"/>
<feature type="compositionally biased region" description="Polar residues" evidence="1">
    <location>
        <begin position="31"/>
        <end position="47"/>
    </location>
</feature>
<accession>A0A2S4PI60</accession>
<evidence type="ECO:0000313" key="3">
    <source>
        <dbReference type="Proteomes" id="UP000237438"/>
    </source>
</evidence>
<reference evidence="2 3" key="1">
    <citation type="submission" date="2017-10" db="EMBL/GenBank/DDBJ databases">
        <title>Development of genomic resources for the powdery mildew, Erysiphe pulchra.</title>
        <authorList>
            <person name="Wadl P.A."/>
            <person name="Mack B.M."/>
            <person name="Moore G."/>
            <person name="Beltz S.B."/>
        </authorList>
    </citation>
    <scope>NUCLEOTIDE SEQUENCE [LARGE SCALE GENOMIC DNA]</scope>
    <source>
        <strain evidence="2">Cflorida</strain>
    </source>
</reference>
<dbReference type="OrthoDB" id="3561869at2759"/>
<sequence>MSRIRLTKRALKKLDRINWLNRNLNKPLKSPSPSRQHQHPQLHSPTTQEHLEDIFQIARNGGFNLIDLRGFLAPGQDEMEPSVLIPTNDDSTSCWRLTETMSTTSSRLCYSNFRSLLISNYLYPYNHRLPDTGDFVPSPENFDEIRERARRRRPSLSSEKFTDADFEAFKVSLRYLNDQKDIMEYVIPIIEGTYNEKGHSCCNRLFNNFKPLAPSIVCGTPDKCHGADPANADLTVRNELKWLILPSTEEDMPIAPNFFLEARSSDAIIGEGDLKALYTGALGERGQLALRSWRRKGLGLDNKAHTITVHYIHGLLQFYSIHAGRSRIDGEQLEFYMNSIDAVVITCEIENFRRGVTSYRN</sequence>
<dbReference type="Proteomes" id="UP000237438">
    <property type="component" value="Unassembled WGS sequence"/>
</dbReference>
<gene>
    <name evidence="2" type="ORF">EPUL_005919</name>
</gene>
<name>A0A2S4PI60_9PEZI</name>
<feature type="region of interest" description="Disordered" evidence="1">
    <location>
        <begin position="24"/>
        <end position="47"/>
    </location>
</feature>
<keyword evidence="3" id="KW-1185">Reference proteome</keyword>
<dbReference type="EMBL" id="PEDP01008927">
    <property type="protein sequence ID" value="POS81722.1"/>
    <property type="molecule type" value="Genomic_DNA"/>
</dbReference>
<evidence type="ECO:0000313" key="2">
    <source>
        <dbReference type="EMBL" id="POS81722.1"/>
    </source>
</evidence>
<protein>
    <submittedName>
        <fullName evidence="2">Uncharacterized protein</fullName>
    </submittedName>
</protein>
<organism evidence="2 3">
    <name type="scientific">Erysiphe pulchra</name>
    <dbReference type="NCBI Taxonomy" id="225359"/>
    <lineage>
        <taxon>Eukaryota</taxon>
        <taxon>Fungi</taxon>
        <taxon>Dikarya</taxon>
        <taxon>Ascomycota</taxon>
        <taxon>Pezizomycotina</taxon>
        <taxon>Leotiomycetes</taxon>
        <taxon>Erysiphales</taxon>
        <taxon>Erysiphaceae</taxon>
        <taxon>Erysiphe</taxon>
    </lineage>
</organism>
<feature type="non-terminal residue" evidence="2">
    <location>
        <position position="361"/>
    </location>
</feature>
<comment type="caution">
    <text evidence="2">The sequence shown here is derived from an EMBL/GenBank/DDBJ whole genome shotgun (WGS) entry which is preliminary data.</text>
</comment>
<evidence type="ECO:0000256" key="1">
    <source>
        <dbReference type="SAM" id="MobiDB-lite"/>
    </source>
</evidence>
<dbReference type="AlphaFoldDB" id="A0A2S4PI60"/>
<dbReference type="STRING" id="225359.A0A2S4PI60"/>